<evidence type="ECO:0000256" key="2">
    <source>
        <dbReference type="ARBA" id="ARBA00022475"/>
    </source>
</evidence>
<reference evidence="8 9" key="1">
    <citation type="submission" date="2023-02" db="EMBL/GenBank/DDBJ databases">
        <title>Genome sequence of Lentisphaera profundi SAORIC-696.</title>
        <authorList>
            <person name="Kim e."/>
            <person name="Cho J.-C."/>
            <person name="Choi A."/>
            <person name="Kang I."/>
        </authorList>
    </citation>
    <scope>NUCLEOTIDE SEQUENCE [LARGE SCALE GENOMIC DNA]</scope>
    <source>
        <strain evidence="8 9">SAORIC-696</strain>
    </source>
</reference>
<dbReference type="InterPro" id="IPR051791">
    <property type="entry name" value="Pra-immunoreactive"/>
</dbReference>
<name>A0ABY7VY33_9BACT</name>
<evidence type="ECO:0000256" key="6">
    <source>
        <dbReference type="SAM" id="Phobius"/>
    </source>
</evidence>
<feature type="transmembrane region" description="Helical" evidence="6">
    <location>
        <begin position="65"/>
        <end position="88"/>
    </location>
</feature>
<gene>
    <name evidence="8" type="ORF">PQO03_20100</name>
</gene>
<feature type="domain" description="RDD" evidence="7">
    <location>
        <begin position="25"/>
        <end position="159"/>
    </location>
</feature>
<feature type="transmembrane region" description="Helical" evidence="6">
    <location>
        <begin position="31"/>
        <end position="53"/>
    </location>
</feature>
<keyword evidence="9" id="KW-1185">Reference proteome</keyword>
<keyword evidence="3 6" id="KW-0812">Transmembrane</keyword>
<dbReference type="RefSeq" id="WP_274152917.1">
    <property type="nucleotide sequence ID" value="NZ_CP117812.1"/>
</dbReference>
<feature type="transmembrane region" description="Helical" evidence="6">
    <location>
        <begin position="124"/>
        <end position="147"/>
    </location>
</feature>
<evidence type="ECO:0000256" key="5">
    <source>
        <dbReference type="ARBA" id="ARBA00023136"/>
    </source>
</evidence>
<evidence type="ECO:0000256" key="3">
    <source>
        <dbReference type="ARBA" id="ARBA00022692"/>
    </source>
</evidence>
<keyword evidence="5 6" id="KW-0472">Membrane</keyword>
<organism evidence="8 9">
    <name type="scientific">Lentisphaera profundi</name>
    <dbReference type="NCBI Taxonomy" id="1658616"/>
    <lineage>
        <taxon>Bacteria</taxon>
        <taxon>Pseudomonadati</taxon>
        <taxon>Lentisphaerota</taxon>
        <taxon>Lentisphaeria</taxon>
        <taxon>Lentisphaerales</taxon>
        <taxon>Lentisphaeraceae</taxon>
        <taxon>Lentisphaera</taxon>
    </lineage>
</organism>
<evidence type="ECO:0000259" key="7">
    <source>
        <dbReference type="Pfam" id="PF06271"/>
    </source>
</evidence>
<dbReference type="PANTHER" id="PTHR36115:SF4">
    <property type="entry name" value="MEMBRANE PROTEIN"/>
    <property type="match status" value="1"/>
</dbReference>
<evidence type="ECO:0000313" key="8">
    <source>
        <dbReference type="EMBL" id="WDE98125.1"/>
    </source>
</evidence>
<keyword evidence="4 6" id="KW-1133">Transmembrane helix</keyword>
<dbReference type="EMBL" id="CP117812">
    <property type="protein sequence ID" value="WDE98125.1"/>
    <property type="molecule type" value="Genomic_DNA"/>
</dbReference>
<protein>
    <submittedName>
        <fullName evidence="8">RDD family protein</fullName>
    </submittedName>
</protein>
<dbReference type="Proteomes" id="UP001214250">
    <property type="component" value="Chromosome 2"/>
</dbReference>
<proteinExistence type="predicted"/>
<dbReference type="InterPro" id="IPR010432">
    <property type="entry name" value="RDD"/>
</dbReference>
<evidence type="ECO:0000256" key="4">
    <source>
        <dbReference type="ARBA" id="ARBA00022989"/>
    </source>
</evidence>
<sequence length="166" mass="17840">MEESNIYAAPQAEVLDDSNINFNLASRSQRFMGSLIDGVIMSCVTLPLMYFTGGFDGVTEGREPSFAYTAGITVVGIIVFVLINFKFLSSNGQTIGKKVVKTKIVMNDGEPAGLSGPLLKRYSVYFFLGLIPVIGQILSMINILIIFGGAKRCGHDYAGGTKVVAI</sequence>
<dbReference type="Pfam" id="PF06271">
    <property type="entry name" value="RDD"/>
    <property type="match status" value="1"/>
</dbReference>
<accession>A0ABY7VY33</accession>
<comment type="subcellular location">
    <subcellularLocation>
        <location evidence="1">Cell membrane</location>
        <topology evidence="1">Multi-pass membrane protein</topology>
    </subcellularLocation>
</comment>
<evidence type="ECO:0000256" key="1">
    <source>
        <dbReference type="ARBA" id="ARBA00004651"/>
    </source>
</evidence>
<evidence type="ECO:0000313" key="9">
    <source>
        <dbReference type="Proteomes" id="UP001214250"/>
    </source>
</evidence>
<dbReference type="PANTHER" id="PTHR36115">
    <property type="entry name" value="PROLINE-RICH ANTIGEN HOMOLOG-RELATED"/>
    <property type="match status" value="1"/>
</dbReference>
<keyword evidence="2" id="KW-1003">Cell membrane</keyword>